<evidence type="ECO:0000313" key="4">
    <source>
        <dbReference type="EMBL" id="CAB9498128.1"/>
    </source>
</evidence>
<keyword evidence="2" id="KW-1133">Transmembrane helix</keyword>
<feature type="region of interest" description="Disordered" evidence="1">
    <location>
        <begin position="39"/>
        <end position="78"/>
    </location>
</feature>
<keyword evidence="2" id="KW-0472">Membrane</keyword>
<sequence>MRVSTLWILLAALLQTARAFTSTPLATKTKVLSPLRRQASIAENDEPFPEPQQEEAEEPQALEKRPSASSSRRPPSQKKLIDNDAVILAPVLALLLGFMALMGFAINMLFGG</sequence>
<evidence type="ECO:0000256" key="2">
    <source>
        <dbReference type="SAM" id="Phobius"/>
    </source>
</evidence>
<feature type="compositionally biased region" description="Acidic residues" evidence="1">
    <location>
        <begin position="43"/>
        <end position="60"/>
    </location>
</feature>
<evidence type="ECO:0000313" key="5">
    <source>
        <dbReference type="Proteomes" id="UP001153069"/>
    </source>
</evidence>
<keyword evidence="5" id="KW-1185">Reference proteome</keyword>
<name>A0A9N8H128_9STRA</name>
<reference evidence="4" key="1">
    <citation type="submission" date="2020-06" db="EMBL/GenBank/DDBJ databases">
        <authorList>
            <consortium name="Plant Systems Biology data submission"/>
        </authorList>
    </citation>
    <scope>NUCLEOTIDE SEQUENCE</scope>
    <source>
        <strain evidence="4">D6</strain>
    </source>
</reference>
<evidence type="ECO:0000256" key="1">
    <source>
        <dbReference type="SAM" id="MobiDB-lite"/>
    </source>
</evidence>
<feature type="transmembrane region" description="Helical" evidence="2">
    <location>
        <begin position="85"/>
        <end position="110"/>
    </location>
</feature>
<organism evidence="4 5">
    <name type="scientific">Seminavis robusta</name>
    <dbReference type="NCBI Taxonomy" id="568900"/>
    <lineage>
        <taxon>Eukaryota</taxon>
        <taxon>Sar</taxon>
        <taxon>Stramenopiles</taxon>
        <taxon>Ochrophyta</taxon>
        <taxon>Bacillariophyta</taxon>
        <taxon>Bacillariophyceae</taxon>
        <taxon>Bacillariophycidae</taxon>
        <taxon>Naviculales</taxon>
        <taxon>Naviculaceae</taxon>
        <taxon>Seminavis</taxon>
    </lineage>
</organism>
<keyword evidence="2" id="KW-0812">Transmembrane</keyword>
<dbReference type="Proteomes" id="UP001153069">
    <property type="component" value="Unassembled WGS sequence"/>
</dbReference>
<feature type="signal peptide" evidence="3">
    <location>
        <begin position="1"/>
        <end position="19"/>
    </location>
</feature>
<comment type="caution">
    <text evidence="4">The sequence shown here is derived from an EMBL/GenBank/DDBJ whole genome shotgun (WGS) entry which is preliminary data.</text>
</comment>
<evidence type="ECO:0000256" key="3">
    <source>
        <dbReference type="SAM" id="SignalP"/>
    </source>
</evidence>
<dbReference type="EMBL" id="CAICTM010000032">
    <property type="protein sequence ID" value="CAB9498128.1"/>
    <property type="molecule type" value="Genomic_DNA"/>
</dbReference>
<gene>
    <name evidence="4" type="ORF">SEMRO_32_G020680.1</name>
</gene>
<accession>A0A9N8H128</accession>
<proteinExistence type="predicted"/>
<dbReference type="AlphaFoldDB" id="A0A9N8H128"/>
<keyword evidence="3" id="KW-0732">Signal</keyword>
<protein>
    <submittedName>
        <fullName evidence="4">Uncharacterized protein</fullName>
    </submittedName>
</protein>
<feature type="chain" id="PRO_5040373573" evidence="3">
    <location>
        <begin position="20"/>
        <end position="112"/>
    </location>
</feature>